<sequence>MFLRLSSFRLNPVQLTWVAALFFTTLGNISLWQTLWSHVEFTCYQQVLFFISLPVSLFCCINLFLTPVMMLPYLRKPLLAGLVVISAGCTYVMLRYNILIDYSRVQDFFEGAPTAELIASFSLPLALCLLFLGLLPAVVMMFIPTKKTGNPADTLFWWLSHILVNLTLLAAILLALNKDYASLLRDNRHMKDQVVPFNVVTNTHHYRKQKSGVKIHPLRAMAKRATRIVMMSDAKADE</sequence>
<keyword evidence="1" id="KW-1133">Transmembrane helix</keyword>
<protein>
    <submittedName>
        <fullName evidence="3">Phosphoethanolamine transferase domain-containing protein</fullName>
    </submittedName>
</protein>
<evidence type="ECO:0000313" key="4">
    <source>
        <dbReference type="Proteomes" id="UP001596169"/>
    </source>
</evidence>
<dbReference type="Pfam" id="PF08019">
    <property type="entry name" value="EptA_B_N"/>
    <property type="match status" value="1"/>
</dbReference>
<keyword evidence="1" id="KW-0812">Transmembrane</keyword>
<evidence type="ECO:0000313" key="3">
    <source>
        <dbReference type="EMBL" id="MFC6124534.1"/>
    </source>
</evidence>
<feature type="transmembrane region" description="Helical" evidence="1">
    <location>
        <begin position="15"/>
        <end position="35"/>
    </location>
</feature>
<dbReference type="InterPro" id="IPR040423">
    <property type="entry name" value="PEA_transferase"/>
</dbReference>
<dbReference type="RefSeq" id="WP_071195492.1">
    <property type="nucleotide sequence ID" value="NZ_JBHSRG010000017.1"/>
</dbReference>
<keyword evidence="4" id="KW-1185">Reference proteome</keyword>
<name>A0ABW1Q8S6_9ENTR</name>
<keyword evidence="1" id="KW-0472">Membrane</keyword>
<proteinExistence type="predicted"/>
<reference evidence="4" key="1">
    <citation type="journal article" date="2019" name="Int. J. Syst. Evol. Microbiol.">
        <title>The Global Catalogue of Microorganisms (GCM) 10K type strain sequencing project: providing services to taxonomists for standard genome sequencing and annotation.</title>
        <authorList>
            <consortium name="The Broad Institute Genomics Platform"/>
            <consortium name="The Broad Institute Genome Sequencing Center for Infectious Disease"/>
            <person name="Wu L."/>
            <person name="Ma J."/>
        </authorList>
    </citation>
    <scope>NUCLEOTIDE SEQUENCE [LARGE SCALE GENOMIC DNA]</scope>
    <source>
        <strain evidence="4">JCM30009</strain>
    </source>
</reference>
<feature type="transmembrane region" description="Helical" evidence="1">
    <location>
        <begin position="155"/>
        <end position="176"/>
    </location>
</feature>
<feature type="transmembrane region" description="Helical" evidence="1">
    <location>
        <begin position="117"/>
        <end position="143"/>
    </location>
</feature>
<accession>A0ABW1Q8S6</accession>
<comment type="caution">
    <text evidence="3">The sequence shown here is derived from an EMBL/GenBank/DDBJ whole genome shotgun (WGS) entry which is preliminary data.</text>
</comment>
<organism evidence="3 4">
    <name type="scientific">Citrobacter bitternis</name>
    <dbReference type="NCBI Taxonomy" id="1585982"/>
    <lineage>
        <taxon>Bacteria</taxon>
        <taxon>Pseudomonadati</taxon>
        <taxon>Pseudomonadota</taxon>
        <taxon>Gammaproteobacteria</taxon>
        <taxon>Enterobacterales</taxon>
        <taxon>Enterobacteriaceae</taxon>
        <taxon>Citrobacter</taxon>
    </lineage>
</organism>
<evidence type="ECO:0000256" key="1">
    <source>
        <dbReference type="SAM" id="Phobius"/>
    </source>
</evidence>
<feature type="transmembrane region" description="Helical" evidence="1">
    <location>
        <begin position="47"/>
        <end position="65"/>
    </location>
</feature>
<dbReference type="PANTHER" id="PTHR30443">
    <property type="entry name" value="INNER MEMBRANE PROTEIN"/>
    <property type="match status" value="1"/>
</dbReference>
<dbReference type="PANTHER" id="PTHR30443:SF0">
    <property type="entry name" value="PHOSPHOETHANOLAMINE TRANSFERASE EPTA"/>
    <property type="match status" value="1"/>
</dbReference>
<feature type="transmembrane region" description="Helical" evidence="1">
    <location>
        <begin position="77"/>
        <end position="96"/>
    </location>
</feature>
<evidence type="ECO:0000259" key="2">
    <source>
        <dbReference type="Pfam" id="PF08019"/>
    </source>
</evidence>
<dbReference type="EMBL" id="JBHSRG010000017">
    <property type="protein sequence ID" value="MFC6124534.1"/>
    <property type="molecule type" value="Genomic_DNA"/>
</dbReference>
<dbReference type="Proteomes" id="UP001596169">
    <property type="component" value="Unassembled WGS sequence"/>
</dbReference>
<keyword evidence="3" id="KW-0808">Transferase</keyword>
<dbReference type="GO" id="GO:0016740">
    <property type="term" value="F:transferase activity"/>
    <property type="evidence" value="ECO:0007669"/>
    <property type="project" value="UniProtKB-KW"/>
</dbReference>
<gene>
    <name evidence="3" type="ORF">ACFPZP_26170</name>
</gene>
<feature type="domain" description="Phosphoethanolamine transferase N-terminal" evidence="2">
    <location>
        <begin position="58"/>
        <end position="210"/>
    </location>
</feature>
<dbReference type="InterPro" id="IPR012549">
    <property type="entry name" value="EptA-like_N"/>
</dbReference>